<dbReference type="CDD" id="cd06173">
    <property type="entry name" value="MFS_MefA_like"/>
    <property type="match status" value="1"/>
</dbReference>
<dbReference type="EMBL" id="QWEG01000003">
    <property type="protein sequence ID" value="RHW42061.1"/>
    <property type="molecule type" value="Genomic_DNA"/>
</dbReference>
<keyword evidence="2" id="KW-1003">Cell membrane</keyword>
<dbReference type="InterPro" id="IPR011701">
    <property type="entry name" value="MFS"/>
</dbReference>
<dbReference type="PANTHER" id="PTHR23513:SF19">
    <property type="entry name" value="MAJOR FACILITATOR SUPERFAMILY (MFS) PROFILE DOMAIN-CONTAINING PROTEIN"/>
    <property type="match status" value="1"/>
</dbReference>
<comment type="subcellular location">
    <subcellularLocation>
        <location evidence="1">Cell membrane</location>
        <topology evidence="1">Multi-pass membrane protein</topology>
    </subcellularLocation>
</comment>
<feature type="transmembrane region" description="Helical" evidence="6">
    <location>
        <begin position="12"/>
        <end position="37"/>
    </location>
</feature>
<evidence type="ECO:0000256" key="4">
    <source>
        <dbReference type="ARBA" id="ARBA00022989"/>
    </source>
</evidence>
<name>A0A417YWW8_9BACI</name>
<evidence type="ECO:0000256" key="2">
    <source>
        <dbReference type="ARBA" id="ARBA00022475"/>
    </source>
</evidence>
<evidence type="ECO:0000256" key="3">
    <source>
        <dbReference type="ARBA" id="ARBA00022692"/>
    </source>
</evidence>
<dbReference type="OrthoDB" id="2351575at2"/>
<dbReference type="GO" id="GO:0022857">
    <property type="term" value="F:transmembrane transporter activity"/>
    <property type="evidence" value="ECO:0007669"/>
    <property type="project" value="InterPro"/>
</dbReference>
<feature type="transmembrane region" description="Helical" evidence="6">
    <location>
        <begin position="311"/>
        <end position="330"/>
    </location>
</feature>
<dbReference type="Gene3D" id="1.20.1250.20">
    <property type="entry name" value="MFS general substrate transporter like domains"/>
    <property type="match status" value="1"/>
</dbReference>
<evidence type="ECO:0000256" key="5">
    <source>
        <dbReference type="ARBA" id="ARBA00023136"/>
    </source>
</evidence>
<dbReference type="Proteomes" id="UP000284416">
    <property type="component" value="Unassembled WGS sequence"/>
</dbReference>
<dbReference type="SUPFAM" id="SSF103473">
    <property type="entry name" value="MFS general substrate transporter"/>
    <property type="match status" value="1"/>
</dbReference>
<feature type="transmembrane region" description="Helical" evidence="6">
    <location>
        <begin position="350"/>
        <end position="370"/>
    </location>
</feature>
<dbReference type="Pfam" id="PF07690">
    <property type="entry name" value="MFS_1"/>
    <property type="match status" value="1"/>
</dbReference>
<keyword evidence="8" id="KW-1185">Reference proteome</keyword>
<feature type="transmembrane region" description="Helical" evidence="6">
    <location>
        <begin position="43"/>
        <end position="64"/>
    </location>
</feature>
<evidence type="ECO:0000256" key="6">
    <source>
        <dbReference type="SAM" id="Phobius"/>
    </source>
</evidence>
<sequence>MSLRDGRAKSFRFLWGGQIVANLGDVVYIVSVIKLVYSLTGSVTYMTFVPFTITFSGLISGMAAPIIINKYNLKHILYYSQMGKTFLLLALTISSITSSTWLLPAVFVLIALISFLDGFASPARNAMIPFLVEDEKLVKTNSLVSISDQITLLVSWPIGSILLVAWGVTPILWMTFALYTASTLCMGLIQTVPGNRNEAYQQPIEAIKEGWKVIWKSPQLRTISTMNVLESLGNGVWVAAILLVYVNEVLHKGEQWWGFINGAFFAGMFLGGLVIYRFSDKLEANLGRSISWAAGIIMGLTFWFGTTSSPLTALVICLLFGFPQMARDVAETTVFQRSAETSLLAKVYSARGTMIYAAFGLSSILMGMVAEHFGVRASYLLATVLFLASFIVSILNKAHLEGGRRKTAE</sequence>
<dbReference type="RefSeq" id="WP_118919716.1">
    <property type="nucleotide sequence ID" value="NZ_QWEG01000003.1"/>
</dbReference>
<proteinExistence type="predicted"/>
<feature type="transmembrane region" description="Helical" evidence="6">
    <location>
        <begin position="258"/>
        <end position="279"/>
    </location>
</feature>
<dbReference type="PANTHER" id="PTHR23513">
    <property type="entry name" value="INTEGRAL MEMBRANE EFFLUX PROTEIN-RELATED"/>
    <property type="match status" value="1"/>
</dbReference>
<evidence type="ECO:0000313" key="8">
    <source>
        <dbReference type="Proteomes" id="UP000284416"/>
    </source>
</evidence>
<evidence type="ECO:0000256" key="1">
    <source>
        <dbReference type="ARBA" id="ARBA00004651"/>
    </source>
</evidence>
<gene>
    <name evidence="7" type="ORF">D1B31_05310</name>
</gene>
<keyword evidence="3 6" id="KW-0812">Transmembrane</keyword>
<keyword evidence="4 6" id="KW-1133">Transmembrane helix</keyword>
<feature type="transmembrane region" description="Helical" evidence="6">
    <location>
        <begin position="376"/>
        <end position="396"/>
    </location>
</feature>
<dbReference type="InterPro" id="IPR036259">
    <property type="entry name" value="MFS_trans_sf"/>
</dbReference>
<evidence type="ECO:0000313" key="7">
    <source>
        <dbReference type="EMBL" id="RHW42061.1"/>
    </source>
</evidence>
<organism evidence="7 8">
    <name type="scientific">Neobacillus notoginsengisoli</name>
    <dbReference type="NCBI Taxonomy" id="1578198"/>
    <lineage>
        <taxon>Bacteria</taxon>
        <taxon>Bacillati</taxon>
        <taxon>Bacillota</taxon>
        <taxon>Bacilli</taxon>
        <taxon>Bacillales</taxon>
        <taxon>Bacillaceae</taxon>
        <taxon>Neobacillus</taxon>
    </lineage>
</organism>
<dbReference type="AlphaFoldDB" id="A0A417YWW8"/>
<dbReference type="GO" id="GO:0005886">
    <property type="term" value="C:plasma membrane"/>
    <property type="evidence" value="ECO:0007669"/>
    <property type="project" value="UniProtKB-SubCell"/>
</dbReference>
<reference evidence="7 8" key="1">
    <citation type="journal article" date="2017" name="Int. J. Syst. Evol. Microbiol.">
        <title>Bacillus notoginsengisoli sp. nov., a novel bacterium isolated from the rhizosphere of Panax notoginseng.</title>
        <authorList>
            <person name="Zhang M.Y."/>
            <person name="Cheng J."/>
            <person name="Cai Y."/>
            <person name="Zhang T.Y."/>
            <person name="Wu Y.Y."/>
            <person name="Manikprabhu D."/>
            <person name="Li W.J."/>
            <person name="Zhang Y.X."/>
        </authorList>
    </citation>
    <scope>NUCLEOTIDE SEQUENCE [LARGE SCALE GENOMIC DNA]</scope>
    <source>
        <strain evidence="7 8">JCM 30743</strain>
    </source>
</reference>
<keyword evidence="5 6" id="KW-0472">Membrane</keyword>
<comment type="caution">
    <text evidence="7">The sequence shown here is derived from an EMBL/GenBank/DDBJ whole genome shotgun (WGS) entry which is preliminary data.</text>
</comment>
<accession>A0A417YWW8</accession>
<feature type="transmembrane region" description="Helical" evidence="6">
    <location>
        <begin position="228"/>
        <end position="246"/>
    </location>
</feature>
<feature type="transmembrane region" description="Helical" evidence="6">
    <location>
        <begin position="286"/>
        <end position="305"/>
    </location>
</feature>
<protein>
    <submittedName>
        <fullName evidence="7">MFS transporter</fullName>
    </submittedName>
</protein>